<accession>A0A316V3C5</accession>
<dbReference type="RefSeq" id="XP_025352358.1">
    <property type="nucleotide sequence ID" value="XM_025499978.1"/>
</dbReference>
<feature type="compositionally biased region" description="Low complexity" evidence="7">
    <location>
        <begin position="31"/>
        <end position="50"/>
    </location>
</feature>
<dbReference type="InterPro" id="IPR001260">
    <property type="entry name" value="Coprogen_oxidase_aer"/>
</dbReference>
<dbReference type="PANTHER" id="PTHR10755">
    <property type="entry name" value="COPROPORPHYRINOGEN III OXIDASE, MITOCHONDRIAL"/>
    <property type="match status" value="1"/>
</dbReference>
<evidence type="ECO:0000313" key="9">
    <source>
        <dbReference type="Proteomes" id="UP000245771"/>
    </source>
</evidence>
<evidence type="ECO:0000256" key="6">
    <source>
        <dbReference type="ARBA" id="ARBA00023244"/>
    </source>
</evidence>
<dbReference type="Pfam" id="PF01218">
    <property type="entry name" value="Coprogen_oxidas"/>
    <property type="match status" value="1"/>
</dbReference>
<dbReference type="GO" id="GO:0005737">
    <property type="term" value="C:cytoplasm"/>
    <property type="evidence" value="ECO:0007669"/>
    <property type="project" value="TreeGrafter"/>
</dbReference>
<comment type="pathway">
    <text evidence="1">Porphyrin-containing compound metabolism; protoporphyrin-IX biosynthesis; protoporphyrinogen-IX from coproporphyrinogen-III (O2 route): step 1/1.</text>
</comment>
<evidence type="ECO:0000256" key="4">
    <source>
        <dbReference type="ARBA" id="ARBA00012869"/>
    </source>
</evidence>
<dbReference type="Gene3D" id="3.40.1500.10">
    <property type="entry name" value="Coproporphyrinogen III oxidase, aerobic"/>
    <property type="match status" value="1"/>
</dbReference>
<evidence type="ECO:0000256" key="1">
    <source>
        <dbReference type="ARBA" id="ARBA00005168"/>
    </source>
</evidence>
<dbReference type="GO" id="GO:0006782">
    <property type="term" value="P:protoporphyrinogen IX biosynthetic process"/>
    <property type="evidence" value="ECO:0007669"/>
    <property type="project" value="UniProtKB-UniPathway"/>
</dbReference>
<dbReference type="EC" id="1.3.3.3" evidence="4"/>
<dbReference type="UniPathway" id="UPA00251">
    <property type="reaction ID" value="UER00322"/>
</dbReference>
<organism evidence="8 9">
    <name type="scientific">Meira miltonrushii</name>
    <dbReference type="NCBI Taxonomy" id="1280837"/>
    <lineage>
        <taxon>Eukaryota</taxon>
        <taxon>Fungi</taxon>
        <taxon>Dikarya</taxon>
        <taxon>Basidiomycota</taxon>
        <taxon>Ustilaginomycotina</taxon>
        <taxon>Exobasidiomycetes</taxon>
        <taxon>Exobasidiales</taxon>
        <taxon>Brachybasidiaceae</taxon>
        <taxon>Meira</taxon>
    </lineage>
</organism>
<evidence type="ECO:0000256" key="7">
    <source>
        <dbReference type="SAM" id="MobiDB-lite"/>
    </source>
</evidence>
<dbReference type="Proteomes" id="UP000245771">
    <property type="component" value="Unassembled WGS sequence"/>
</dbReference>
<dbReference type="InterPro" id="IPR018375">
    <property type="entry name" value="Coprogen_oxidase_CS"/>
</dbReference>
<dbReference type="InParanoid" id="A0A316V3C5"/>
<dbReference type="EMBL" id="KZ819606">
    <property type="protein sequence ID" value="PWN32056.1"/>
    <property type="molecule type" value="Genomic_DNA"/>
</dbReference>
<evidence type="ECO:0000313" key="8">
    <source>
        <dbReference type="EMBL" id="PWN32056.1"/>
    </source>
</evidence>
<dbReference type="STRING" id="1280837.A0A316V3C5"/>
<dbReference type="PANTHER" id="PTHR10755:SF0">
    <property type="entry name" value="OXYGEN-DEPENDENT COPROPORPHYRINOGEN-III OXIDASE, MITOCHONDRIAL"/>
    <property type="match status" value="1"/>
</dbReference>
<keyword evidence="9" id="KW-1185">Reference proteome</keyword>
<dbReference type="GeneID" id="37021759"/>
<comment type="similarity">
    <text evidence="2">Belongs to the aerobic coproporphyrinogen-III oxidase family.</text>
</comment>
<dbReference type="SUPFAM" id="SSF102886">
    <property type="entry name" value="Coproporphyrinogen III oxidase"/>
    <property type="match status" value="1"/>
</dbReference>
<dbReference type="NCBIfam" id="NF003727">
    <property type="entry name" value="PRK05330.1"/>
    <property type="match status" value="1"/>
</dbReference>
<dbReference type="OrthoDB" id="15318at2759"/>
<comment type="subunit">
    <text evidence="3">Homodimer.</text>
</comment>
<dbReference type="InterPro" id="IPR036406">
    <property type="entry name" value="Coprogen_oxidase_aer_sf"/>
</dbReference>
<dbReference type="PRINTS" id="PR00073">
    <property type="entry name" value="COPRGNOXDASE"/>
</dbReference>
<evidence type="ECO:0000256" key="2">
    <source>
        <dbReference type="ARBA" id="ARBA00010644"/>
    </source>
</evidence>
<dbReference type="FunCoup" id="A0A316V3C5">
    <property type="interactions" value="289"/>
</dbReference>
<feature type="compositionally biased region" description="Low complexity" evidence="7">
    <location>
        <begin position="1"/>
        <end position="12"/>
    </location>
</feature>
<dbReference type="AlphaFoldDB" id="A0A316V3C5"/>
<feature type="region of interest" description="Disordered" evidence="7">
    <location>
        <begin position="1"/>
        <end position="51"/>
    </location>
</feature>
<dbReference type="PROSITE" id="PS01021">
    <property type="entry name" value="COPROGEN_OXIDASE"/>
    <property type="match status" value="1"/>
</dbReference>
<gene>
    <name evidence="8" type="ORF">FA14DRAFT_165762</name>
</gene>
<keyword evidence="6" id="KW-0627">Porphyrin biosynthesis</keyword>
<name>A0A316V3C5_9BASI</name>
<reference evidence="8 9" key="1">
    <citation type="journal article" date="2018" name="Mol. Biol. Evol.">
        <title>Broad Genomic Sampling Reveals a Smut Pathogenic Ancestry of the Fungal Clade Ustilaginomycotina.</title>
        <authorList>
            <person name="Kijpornyongpan T."/>
            <person name="Mondo S.J."/>
            <person name="Barry K."/>
            <person name="Sandor L."/>
            <person name="Lee J."/>
            <person name="Lipzen A."/>
            <person name="Pangilinan J."/>
            <person name="LaButti K."/>
            <person name="Hainaut M."/>
            <person name="Henrissat B."/>
            <person name="Grigoriev I.V."/>
            <person name="Spatafora J.W."/>
            <person name="Aime M.C."/>
        </authorList>
    </citation>
    <scope>NUCLEOTIDE SEQUENCE [LARGE SCALE GENOMIC DNA]</scope>
    <source>
        <strain evidence="8 9">MCA 3882</strain>
    </source>
</reference>
<evidence type="ECO:0000256" key="5">
    <source>
        <dbReference type="ARBA" id="ARBA00023002"/>
    </source>
</evidence>
<keyword evidence="5" id="KW-0560">Oxidoreductase</keyword>
<dbReference type="GO" id="GO:0004109">
    <property type="term" value="F:coproporphyrinogen oxidase activity"/>
    <property type="evidence" value="ECO:0007669"/>
    <property type="project" value="UniProtKB-EC"/>
</dbReference>
<protein>
    <recommendedName>
        <fullName evidence="4">coproporphyrinogen oxidase</fullName>
        <ecNumber evidence="4">1.3.3.3</ecNumber>
    </recommendedName>
</protein>
<evidence type="ECO:0000256" key="3">
    <source>
        <dbReference type="ARBA" id="ARBA00011738"/>
    </source>
</evidence>
<proteinExistence type="inferred from homology"/>
<sequence>MSAKESSFSAFEADAEPRSSKSFKQRCHNASSVRGYSSSSSTNASPSNASRKASRAGWAFAGSALLIAGLMSTRFIPDQKLSCEAKSSPPELQSLPDISKLDPAVIEDPNVSMRKRMETYVKLLQRRIVDTLGKEEPKAKFFVDTWLRKEGGEGISCVVQDGETFEKAGVNISIVHGFLPPRAIEQMSADHSGLIDTIGYKLGSKSGEKADVKGLPFFATGLSLVIHPRNPFAPTVHFNYRYFELAHPPKLQDGSPNPKYDPANPDKPAVWWFGGGTDLTPIYLFDSDVTHFHNTLKQTADAHDRHFYPVWKAWCDTYFLIPHRNESRGVGGIFFDDLNTTANTPQPVELSHGNAKNPDSLPQQTELPHTRDSLFAAVRALGDAFLPAYLPILQVRKRMPFTAEDEEWQAIRRGRYVEFNLVYDRGTKFGLQTPGARIESILMSLPLKARWIYGHPVSGMQKPEEGKTEEWQAEGKKEAEQARLMEVLRSPKEWATN</sequence>